<name>A0ABU6SI43_9FABA</name>
<accession>A0ABU6SI43</accession>
<reference evidence="1 2" key="1">
    <citation type="journal article" date="2023" name="Plants (Basel)">
        <title>Bridging the Gap: Combining Genomics and Transcriptomics Approaches to Understand Stylosanthes scabra, an Orphan Legume from the Brazilian Caatinga.</title>
        <authorList>
            <person name="Ferreira-Neto J.R.C."/>
            <person name="da Silva M.D."/>
            <person name="Binneck E."/>
            <person name="de Melo N.F."/>
            <person name="da Silva R.H."/>
            <person name="de Melo A.L.T.M."/>
            <person name="Pandolfi V."/>
            <person name="Bustamante F.O."/>
            <person name="Brasileiro-Vidal A.C."/>
            <person name="Benko-Iseppon A.M."/>
        </authorList>
    </citation>
    <scope>NUCLEOTIDE SEQUENCE [LARGE SCALE GENOMIC DNA]</scope>
    <source>
        <tissue evidence="1">Leaves</tissue>
    </source>
</reference>
<comment type="caution">
    <text evidence="1">The sequence shown here is derived from an EMBL/GenBank/DDBJ whole genome shotgun (WGS) entry which is preliminary data.</text>
</comment>
<sequence length="94" mass="10946">MALFFYVDHRILLLTLDNTSHRAFDVGEPSLKQSQGSASTFNFQDNLAHIRKELVFEIVLNPLSTRRNYVLDKTFQQPERRALPKKVEQGKRSQ</sequence>
<gene>
    <name evidence="1" type="ORF">PIB30_051727</name>
</gene>
<evidence type="ECO:0000313" key="2">
    <source>
        <dbReference type="Proteomes" id="UP001341840"/>
    </source>
</evidence>
<keyword evidence="2" id="KW-1185">Reference proteome</keyword>
<evidence type="ECO:0000313" key="1">
    <source>
        <dbReference type="EMBL" id="MED6135975.1"/>
    </source>
</evidence>
<proteinExistence type="predicted"/>
<dbReference type="Proteomes" id="UP001341840">
    <property type="component" value="Unassembled WGS sequence"/>
</dbReference>
<organism evidence="1 2">
    <name type="scientific">Stylosanthes scabra</name>
    <dbReference type="NCBI Taxonomy" id="79078"/>
    <lineage>
        <taxon>Eukaryota</taxon>
        <taxon>Viridiplantae</taxon>
        <taxon>Streptophyta</taxon>
        <taxon>Embryophyta</taxon>
        <taxon>Tracheophyta</taxon>
        <taxon>Spermatophyta</taxon>
        <taxon>Magnoliopsida</taxon>
        <taxon>eudicotyledons</taxon>
        <taxon>Gunneridae</taxon>
        <taxon>Pentapetalae</taxon>
        <taxon>rosids</taxon>
        <taxon>fabids</taxon>
        <taxon>Fabales</taxon>
        <taxon>Fabaceae</taxon>
        <taxon>Papilionoideae</taxon>
        <taxon>50 kb inversion clade</taxon>
        <taxon>dalbergioids sensu lato</taxon>
        <taxon>Dalbergieae</taxon>
        <taxon>Pterocarpus clade</taxon>
        <taxon>Stylosanthes</taxon>
    </lineage>
</organism>
<dbReference type="EMBL" id="JASCZI010060784">
    <property type="protein sequence ID" value="MED6135975.1"/>
    <property type="molecule type" value="Genomic_DNA"/>
</dbReference>
<protein>
    <submittedName>
        <fullName evidence="1">Uncharacterized protein</fullName>
    </submittedName>
</protein>